<accession>A0AA46TPQ6</accession>
<organism evidence="1 2">
    <name type="scientific">Halomonas qinghailakensis</name>
    <dbReference type="NCBI Taxonomy" id="2937790"/>
    <lineage>
        <taxon>Bacteria</taxon>
        <taxon>Pseudomonadati</taxon>
        <taxon>Pseudomonadota</taxon>
        <taxon>Gammaproteobacteria</taxon>
        <taxon>Oceanospirillales</taxon>
        <taxon>Halomonadaceae</taxon>
        <taxon>Halomonas</taxon>
    </lineage>
</organism>
<dbReference type="KEGG" id="hqn:M0220_13780"/>
<gene>
    <name evidence="1" type="ORF">M0220_13780</name>
</gene>
<dbReference type="EMBL" id="CP096973">
    <property type="protein sequence ID" value="UYO73933.1"/>
    <property type="molecule type" value="Genomic_DNA"/>
</dbReference>
<protein>
    <submittedName>
        <fullName evidence="1">Uncharacterized protein</fullName>
    </submittedName>
</protein>
<proteinExistence type="predicted"/>
<name>A0AA46TPQ6_9GAMM</name>
<evidence type="ECO:0000313" key="2">
    <source>
        <dbReference type="Proteomes" id="UP001164935"/>
    </source>
</evidence>
<dbReference type="RefSeq" id="WP_264017967.1">
    <property type="nucleotide sequence ID" value="NZ_CP096973.1"/>
</dbReference>
<sequence length="158" mass="18155">MPNLDTSIEGFLRSASEERVVYTFLDMLAERTAQLEQASGQDEIRSLRAENRRLVQRIADCEVPDIDTLLVFLPVIFQDVWSLVRADEIAILAHTLEVPSISSSRPEPTQQEVLLGHHLLTQLAEEQRYPIRKACQALKKHHSELVVRHIMQEFLMDL</sequence>
<reference evidence="1" key="1">
    <citation type="submission" date="2022-05" db="EMBL/GenBank/DDBJ databases">
        <title>Complete sequence of a novel PHA-producing Halomonas strain.</title>
        <authorList>
            <person name="Zheng Z."/>
        </authorList>
    </citation>
    <scope>NUCLEOTIDE SEQUENCE</scope>
    <source>
        <strain evidence="1">ZZQ-149</strain>
    </source>
</reference>
<evidence type="ECO:0000313" key="1">
    <source>
        <dbReference type="EMBL" id="UYO73933.1"/>
    </source>
</evidence>
<keyword evidence="2" id="KW-1185">Reference proteome</keyword>
<dbReference type="Proteomes" id="UP001164935">
    <property type="component" value="Chromosome"/>
</dbReference>
<dbReference type="AlphaFoldDB" id="A0AA46TPQ6"/>